<dbReference type="Gene3D" id="3.40.50.150">
    <property type="entry name" value="Vaccinia Virus protein VP39"/>
    <property type="match status" value="1"/>
</dbReference>
<dbReference type="InterPro" id="IPR029063">
    <property type="entry name" value="SAM-dependent_MTases_sf"/>
</dbReference>
<reference evidence="1" key="1">
    <citation type="submission" date="2003-01" db="EMBL/GenBank/DDBJ databases">
        <title>Genes Required for Gellan Polysaccharide Biosynthesis in Sphingomonas elodea ATCC 31461.</title>
        <authorList>
            <person name="Harding N.E."/>
            <person name="Patel Y.N."/>
            <person name="Coleman R.J."/>
        </authorList>
    </citation>
    <scope>NUCLEOTIDE SEQUENCE</scope>
    <source>
        <strain evidence="1">ATCC 31461</strain>
    </source>
</reference>
<name>Q7X2L2_SPHEL</name>
<protein>
    <recommendedName>
        <fullName evidence="2">SAM-dependent methyltransferase</fullName>
    </recommendedName>
</protein>
<dbReference type="PANTHER" id="PTHR20974:SF0">
    <property type="entry name" value="UPF0585 PROTEIN CG18661"/>
    <property type="match status" value="1"/>
</dbReference>
<evidence type="ECO:0008006" key="2">
    <source>
        <dbReference type="Google" id="ProtNLM"/>
    </source>
</evidence>
<proteinExistence type="predicted"/>
<evidence type="ECO:0000313" key="1">
    <source>
        <dbReference type="EMBL" id="AAP57703.1"/>
    </source>
</evidence>
<dbReference type="EMBL" id="AY217008">
    <property type="protein sequence ID" value="AAP57703.1"/>
    <property type="molecule type" value="Genomic_DNA"/>
</dbReference>
<dbReference type="Pfam" id="PF06080">
    <property type="entry name" value="DUF938"/>
    <property type="match status" value="1"/>
</dbReference>
<dbReference type="SUPFAM" id="SSF53335">
    <property type="entry name" value="S-adenosyl-L-methionine-dependent methyltransferases"/>
    <property type="match status" value="1"/>
</dbReference>
<sequence length="209" mass="22414">MSDRERSWLAPPEGVRRHAPATLRNRAAIATMLGDLLPASGRVLEVASGSGEHCAYFAEHFPKLEWHPSDPDPDALASIASWCEGLANVRPPVALDAAAATWPVRHADAILCINMVHISPWTATLGLMAGAGRLLPPGGPLILYGPYREAGLPTAPSNEAFDQSLRARNPGWGLRWFGDVAAAAEAQGLVFDRRVAMPANNLIVAFRRS</sequence>
<dbReference type="PANTHER" id="PTHR20974">
    <property type="entry name" value="UPF0585 PROTEIN CG18661"/>
    <property type="match status" value="1"/>
</dbReference>
<dbReference type="AlphaFoldDB" id="Q7X2L2"/>
<accession>Q7X2L2</accession>
<organism evidence="1">
    <name type="scientific">Sphingomonas elodea</name>
    <dbReference type="NCBI Taxonomy" id="179878"/>
    <lineage>
        <taxon>Bacteria</taxon>
        <taxon>Pseudomonadati</taxon>
        <taxon>Pseudomonadota</taxon>
        <taxon>Alphaproteobacteria</taxon>
        <taxon>Sphingomonadales</taxon>
        <taxon>Sphingomonadaceae</taxon>
        <taxon>Sphingomonas</taxon>
    </lineage>
</organism>
<dbReference type="InterPro" id="IPR010342">
    <property type="entry name" value="DUF938"/>
</dbReference>